<organism evidence="10 11">
    <name type="scientific">Cerrena zonata</name>
    <dbReference type="NCBI Taxonomy" id="2478898"/>
    <lineage>
        <taxon>Eukaryota</taxon>
        <taxon>Fungi</taxon>
        <taxon>Dikarya</taxon>
        <taxon>Basidiomycota</taxon>
        <taxon>Agaricomycotina</taxon>
        <taxon>Agaricomycetes</taxon>
        <taxon>Polyporales</taxon>
        <taxon>Cerrenaceae</taxon>
        <taxon>Cerrena</taxon>
    </lineage>
</organism>
<keyword evidence="3" id="KW-0813">Transport</keyword>
<dbReference type="PANTHER" id="PTHR12964">
    <property type="entry name" value="NADH-UBIQUINONE OXIDOREDUCTASE B14 SUBUNIT"/>
    <property type="match status" value="1"/>
</dbReference>
<keyword evidence="5" id="KW-0999">Mitochondrion inner membrane</keyword>
<dbReference type="Proteomes" id="UP001385951">
    <property type="component" value="Unassembled WGS sequence"/>
</dbReference>
<keyword evidence="4" id="KW-0679">Respiratory chain</keyword>
<dbReference type="Pfam" id="PF05347">
    <property type="entry name" value="Complex1_LYR"/>
    <property type="match status" value="1"/>
</dbReference>
<evidence type="ECO:0000256" key="5">
    <source>
        <dbReference type="ARBA" id="ARBA00022792"/>
    </source>
</evidence>
<evidence type="ECO:0000256" key="2">
    <source>
        <dbReference type="ARBA" id="ARBA00009508"/>
    </source>
</evidence>
<gene>
    <name evidence="10" type="ORF">QCA50_008070</name>
</gene>
<evidence type="ECO:0000256" key="8">
    <source>
        <dbReference type="ARBA" id="ARBA00023136"/>
    </source>
</evidence>
<dbReference type="AlphaFoldDB" id="A0AAW0GAH2"/>
<evidence type="ECO:0000259" key="9">
    <source>
        <dbReference type="Pfam" id="PF05347"/>
    </source>
</evidence>
<evidence type="ECO:0000256" key="1">
    <source>
        <dbReference type="ARBA" id="ARBA00004443"/>
    </source>
</evidence>
<evidence type="ECO:0000256" key="7">
    <source>
        <dbReference type="ARBA" id="ARBA00023128"/>
    </source>
</evidence>
<evidence type="ECO:0000256" key="6">
    <source>
        <dbReference type="ARBA" id="ARBA00022982"/>
    </source>
</evidence>
<evidence type="ECO:0000256" key="3">
    <source>
        <dbReference type="ARBA" id="ARBA00022448"/>
    </source>
</evidence>
<protein>
    <recommendedName>
        <fullName evidence="9">Complex 1 LYR protein domain-containing protein</fullName>
    </recommendedName>
</protein>
<dbReference type="GO" id="GO:0006979">
    <property type="term" value="P:response to oxidative stress"/>
    <property type="evidence" value="ECO:0007669"/>
    <property type="project" value="TreeGrafter"/>
</dbReference>
<dbReference type="EMBL" id="JASBNA010000010">
    <property type="protein sequence ID" value="KAK7688532.1"/>
    <property type="molecule type" value="Genomic_DNA"/>
</dbReference>
<dbReference type="CDD" id="cd20266">
    <property type="entry name" value="Complex1_LYR_NDUFA6_LYRM6"/>
    <property type="match status" value="1"/>
</dbReference>
<dbReference type="PANTHER" id="PTHR12964:SF0">
    <property type="entry name" value="NADH DEHYDROGENASE [UBIQUINONE] 1 ALPHA SUBCOMPLEX SUBUNIT 6"/>
    <property type="match status" value="1"/>
</dbReference>
<dbReference type="GO" id="GO:0005743">
    <property type="term" value="C:mitochondrial inner membrane"/>
    <property type="evidence" value="ECO:0007669"/>
    <property type="project" value="UniProtKB-SubCell"/>
</dbReference>
<dbReference type="GO" id="GO:0045271">
    <property type="term" value="C:respiratory chain complex I"/>
    <property type="evidence" value="ECO:0007669"/>
    <property type="project" value="InterPro"/>
</dbReference>
<name>A0AAW0GAH2_9APHY</name>
<proteinExistence type="inferred from homology"/>
<sequence length="137" mass="15694">MSTIPARLARTATMSSGPAEARTKVLKLYRDWYRGAPEICTLYSLGLTPGYIRHAIRQRFEENRHVTDVRVIDHLLLKGRQDYQETMNSWKQNDHVVGILLAPRGRPQQTFMQKFLEGRDEDQVLPAATGIVHPNIP</sequence>
<feature type="domain" description="Complex 1 LYR protein" evidence="9">
    <location>
        <begin position="24"/>
        <end position="83"/>
    </location>
</feature>
<keyword evidence="8" id="KW-0472">Membrane</keyword>
<comment type="subcellular location">
    <subcellularLocation>
        <location evidence="1">Mitochondrion inner membrane</location>
        <topology evidence="1">Peripheral membrane protein</topology>
        <orientation evidence="1">Matrix side</orientation>
    </subcellularLocation>
</comment>
<evidence type="ECO:0000313" key="11">
    <source>
        <dbReference type="Proteomes" id="UP001385951"/>
    </source>
</evidence>
<comment type="similarity">
    <text evidence="2">Belongs to the complex I LYR family.</text>
</comment>
<evidence type="ECO:0000313" key="10">
    <source>
        <dbReference type="EMBL" id="KAK7688532.1"/>
    </source>
</evidence>
<reference evidence="10 11" key="1">
    <citation type="submission" date="2022-09" db="EMBL/GenBank/DDBJ databases">
        <authorList>
            <person name="Palmer J.M."/>
        </authorList>
    </citation>
    <scope>NUCLEOTIDE SEQUENCE [LARGE SCALE GENOMIC DNA]</scope>
    <source>
        <strain evidence="10 11">DSM 7382</strain>
    </source>
</reference>
<keyword evidence="11" id="KW-1185">Reference proteome</keyword>
<evidence type="ECO:0000256" key="4">
    <source>
        <dbReference type="ARBA" id="ARBA00022660"/>
    </source>
</evidence>
<dbReference type="InterPro" id="IPR016488">
    <property type="entry name" value="NADH_Ub_cplx-1_asu_su-6"/>
</dbReference>
<keyword evidence="7" id="KW-0496">Mitochondrion</keyword>
<dbReference type="InterPro" id="IPR045299">
    <property type="entry name" value="Complex1_LYR_NDUFA6_LYRM6"/>
</dbReference>
<accession>A0AAW0GAH2</accession>
<keyword evidence="6" id="KW-0249">Electron transport</keyword>
<comment type="caution">
    <text evidence="10">The sequence shown here is derived from an EMBL/GenBank/DDBJ whole genome shotgun (WGS) entry which is preliminary data.</text>
</comment>
<dbReference type="InterPro" id="IPR008011">
    <property type="entry name" value="Complex1_LYR_dom"/>
</dbReference>